<evidence type="ECO:0000313" key="2">
    <source>
        <dbReference type="EMBL" id="MDW2798703.1"/>
    </source>
</evidence>
<comment type="caution">
    <text evidence="2">The sequence shown here is derived from an EMBL/GenBank/DDBJ whole genome shotgun (WGS) entry which is preliminary data.</text>
</comment>
<dbReference type="Proteomes" id="UP001276854">
    <property type="component" value="Unassembled WGS sequence"/>
</dbReference>
<evidence type="ECO:0000256" key="1">
    <source>
        <dbReference type="SAM" id="Phobius"/>
    </source>
</evidence>
<keyword evidence="1" id="KW-0472">Membrane</keyword>
<feature type="non-terminal residue" evidence="2">
    <location>
        <position position="66"/>
    </location>
</feature>
<reference evidence="2 3" key="1">
    <citation type="submission" date="2023-10" db="EMBL/GenBank/DDBJ databases">
        <title>A novel Glycoside Hydrolase 43-Like Enzyme from Clostrdium boliviensis is an Endo-xylanase, and a Candidate for Xylooligosaccharides Production from Different Xylan Substrates.</title>
        <authorList>
            <person name="Alvarez M.T."/>
            <person name="Rocabado-Villegas L.R."/>
            <person name="Salas-Veizaga D.M."/>
            <person name="Linares-Pasten J.A."/>
            <person name="Gudmundsdottir E.E."/>
            <person name="Hreggvidsson G.O."/>
            <person name="Adlercreutz P."/>
            <person name="Nordberg Karlsson E."/>
        </authorList>
    </citation>
    <scope>NUCLEOTIDE SEQUENCE [LARGE SCALE GENOMIC DNA]</scope>
    <source>
        <strain evidence="2 3">E-1</strain>
    </source>
</reference>
<keyword evidence="3" id="KW-1185">Reference proteome</keyword>
<protein>
    <submittedName>
        <fullName evidence="2">Uncharacterized protein</fullName>
    </submittedName>
</protein>
<proteinExistence type="predicted"/>
<sequence>MMNRFIRAGIVLASMATFWIMGWYILTGLVYLKEHGILGMEIFISEFVASPTLAFSSLIDADRPEI</sequence>
<accession>A0ABU4GP61</accession>
<name>A0ABU4GP61_9CLOT</name>
<gene>
    <name evidence="2" type="ORF">RZO55_14055</name>
</gene>
<organism evidence="2 3">
    <name type="scientific">Clostridium boliviensis</name>
    <dbReference type="NCBI Taxonomy" id="318465"/>
    <lineage>
        <taxon>Bacteria</taxon>
        <taxon>Bacillati</taxon>
        <taxon>Bacillota</taxon>
        <taxon>Clostridia</taxon>
        <taxon>Eubacteriales</taxon>
        <taxon>Clostridiaceae</taxon>
        <taxon>Clostridium</taxon>
    </lineage>
</organism>
<feature type="transmembrane region" description="Helical" evidence="1">
    <location>
        <begin position="6"/>
        <end position="32"/>
    </location>
</feature>
<keyword evidence="1" id="KW-1133">Transmembrane helix</keyword>
<dbReference type="RefSeq" id="WP_318064917.1">
    <property type="nucleotide sequence ID" value="NZ_JAWONS010000218.1"/>
</dbReference>
<dbReference type="EMBL" id="JAWONS010000218">
    <property type="protein sequence ID" value="MDW2798703.1"/>
    <property type="molecule type" value="Genomic_DNA"/>
</dbReference>
<keyword evidence="1" id="KW-0812">Transmembrane</keyword>
<evidence type="ECO:0000313" key="3">
    <source>
        <dbReference type="Proteomes" id="UP001276854"/>
    </source>
</evidence>